<dbReference type="AlphaFoldDB" id="A0A7V0LV91"/>
<evidence type="ECO:0000259" key="1">
    <source>
        <dbReference type="SMART" id="SM00853"/>
    </source>
</evidence>
<dbReference type="EMBL" id="DRDR01000180">
    <property type="protein sequence ID" value="HDL60619.1"/>
    <property type="molecule type" value="Genomic_DNA"/>
</dbReference>
<comment type="caution">
    <text evidence="2">The sequence shown here is derived from an EMBL/GenBank/DDBJ whole genome shotgun (WGS) entry which is preliminary data.</text>
</comment>
<gene>
    <name evidence="2" type="ORF">ENH14_04085</name>
</gene>
<dbReference type="InterPro" id="IPR037198">
    <property type="entry name" value="MutL_C_sf"/>
</dbReference>
<protein>
    <recommendedName>
        <fullName evidence="1">MutL C-terminal dimerisation domain-containing protein</fullName>
    </recommendedName>
</protein>
<dbReference type="SMART" id="SM00853">
    <property type="entry name" value="MutL_C"/>
    <property type="match status" value="1"/>
</dbReference>
<dbReference type="Pfam" id="PF08676">
    <property type="entry name" value="MutL_C"/>
    <property type="match status" value="1"/>
</dbReference>
<reference evidence="2" key="1">
    <citation type="journal article" date="2020" name="mSystems">
        <title>Genome- and Community-Level Interaction Insights into Carbon Utilization and Element Cycling Functions of Hydrothermarchaeota in Hydrothermal Sediment.</title>
        <authorList>
            <person name="Zhou Z."/>
            <person name="Liu Y."/>
            <person name="Xu W."/>
            <person name="Pan J."/>
            <person name="Luo Z.H."/>
            <person name="Li M."/>
        </authorList>
    </citation>
    <scope>NUCLEOTIDE SEQUENCE [LARGE SCALE GENOMIC DNA]</scope>
    <source>
        <strain evidence="2">HyVt-28</strain>
    </source>
</reference>
<dbReference type="SUPFAM" id="SSF118116">
    <property type="entry name" value="DNA mismatch repair protein MutL"/>
    <property type="match status" value="1"/>
</dbReference>
<accession>A0A7V0LV91</accession>
<dbReference type="InterPro" id="IPR014790">
    <property type="entry name" value="MutL_C"/>
</dbReference>
<dbReference type="GO" id="GO:0140664">
    <property type="term" value="F:ATP-dependent DNA damage sensor activity"/>
    <property type="evidence" value="ECO:0007669"/>
    <property type="project" value="InterPro"/>
</dbReference>
<feature type="domain" description="MutL C-terminal dimerisation" evidence="1">
    <location>
        <begin position="3"/>
        <end position="99"/>
    </location>
</feature>
<dbReference type="GO" id="GO:0032300">
    <property type="term" value="C:mismatch repair complex"/>
    <property type="evidence" value="ECO:0007669"/>
    <property type="project" value="InterPro"/>
</dbReference>
<dbReference type="GO" id="GO:0016887">
    <property type="term" value="F:ATP hydrolysis activity"/>
    <property type="evidence" value="ECO:0007669"/>
    <property type="project" value="InterPro"/>
</dbReference>
<name>A0A7V0LV91_UNCW3</name>
<dbReference type="InterPro" id="IPR038973">
    <property type="entry name" value="MutL/Mlh/Pms-like"/>
</dbReference>
<evidence type="ECO:0000313" key="2">
    <source>
        <dbReference type="EMBL" id="HDL60619.1"/>
    </source>
</evidence>
<sequence>KDYSSQALLFPIIVELTNLEASIFEEYEDLFKAFGFEFRKFRGNSVIIDKVPSILKKITKDFIRELINSLEDTELLPERFDSFLKTLACKAAIKFGDSLSQDEMVALLDQLFASQNPFFCPHGRPTIYRITLEELEKRFGR</sequence>
<dbReference type="Gene3D" id="3.30.1370.100">
    <property type="entry name" value="MutL, C-terminal domain, regulatory subdomain"/>
    <property type="match status" value="1"/>
</dbReference>
<dbReference type="PANTHER" id="PTHR10073">
    <property type="entry name" value="DNA MISMATCH REPAIR PROTEIN MLH, PMS, MUTL"/>
    <property type="match status" value="1"/>
</dbReference>
<dbReference type="GO" id="GO:0005524">
    <property type="term" value="F:ATP binding"/>
    <property type="evidence" value="ECO:0007669"/>
    <property type="project" value="InterPro"/>
</dbReference>
<dbReference type="Proteomes" id="UP000886381">
    <property type="component" value="Unassembled WGS sequence"/>
</dbReference>
<organism evidence="2">
    <name type="scientific">candidate division WOR-3 bacterium</name>
    <dbReference type="NCBI Taxonomy" id="2052148"/>
    <lineage>
        <taxon>Bacteria</taxon>
        <taxon>Bacteria division WOR-3</taxon>
    </lineage>
</organism>
<dbReference type="InterPro" id="IPR042121">
    <property type="entry name" value="MutL_C_regsub"/>
</dbReference>
<dbReference type="GO" id="GO:0006298">
    <property type="term" value="P:mismatch repair"/>
    <property type="evidence" value="ECO:0007669"/>
    <property type="project" value="InterPro"/>
</dbReference>
<feature type="non-terminal residue" evidence="2">
    <location>
        <position position="1"/>
    </location>
</feature>
<proteinExistence type="predicted"/>
<dbReference type="PANTHER" id="PTHR10073:SF12">
    <property type="entry name" value="DNA MISMATCH REPAIR PROTEIN MLH1"/>
    <property type="match status" value="1"/>
</dbReference>